<proteinExistence type="predicted"/>
<name>A0A4Z2I2Q3_9TELE</name>
<evidence type="ECO:0000313" key="1">
    <source>
        <dbReference type="EMBL" id="TNN71532.1"/>
    </source>
</evidence>
<keyword evidence="2" id="KW-1185">Reference proteome</keyword>
<dbReference type="Proteomes" id="UP000314294">
    <property type="component" value="Unassembled WGS sequence"/>
</dbReference>
<evidence type="ECO:0000313" key="2">
    <source>
        <dbReference type="Proteomes" id="UP000314294"/>
    </source>
</evidence>
<sequence length="66" mass="7410">MDRVRDEDLHWLGAKSDKAGQDITEGRKLCFYPFKNRGQQLGDLTPDTPLPDLPRAAEQLEQAAGE</sequence>
<reference evidence="1 2" key="1">
    <citation type="submission" date="2019-03" db="EMBL/GenBank/DDBJ databases">
        <title>First draft genome of Liparis tanakae, snailfish: a comprehensive survey of snailfish specific genes.</title>
        <authorList>
            <person name="Kim W."/>
            <person name="Song I."/>
            <person name="Jeong J.-H."/>
            <person name="Kim D."/>
            <person name="Kim S."/>
            <person name="Ryu S."/>
            <person name="Song J.Y."/>
            <person name="Lee S.K."/>
        </authorList>
    </citation>
    <scope>NUCLEOTIDE SEQUENCE [LARGE SCALE GENOMIC DNA]</scope>
    <source>
        <tissue evidence="1">Muscle</tissue>
    </source>
</reference>
<dbReference type="AlphaFoldDB" id="A0A4Z2I2Q3"/>
<accession>A0A4Z2I2Q3</accession>
<comment type="caution">
    <text evidence="1">The sequence shown here is derived from an EMBL/GenBank/DDBJ whole genome shotgun (WGS) entry which is preliminary data.</text>
</comment>
<protein>
    <submittedName>
        <fullName evidence="1">Uncharacterized protein</fullName>
    </submittedName>
</protein>
<dbReference type="EMBL" id="SRLO01000148">
    <property type="protein sequence ID" value="TNN71532.1"/>
    <property type="molecule type" value="Genomic_DNA"/>
</dbReference>
<gene>
    <name evidence="1" type="ORF">EYF80_018218</name>
</gene>
<organism evidence="1 2">
    <name type="scientific">Liparis tanakae</name>
    <name type="common">Tanaka's snailfish</name>
    <dbReference type="NCBI Taxonomy" id="230148"/>
    <lineage>
        <taxon>Eukaryota</taxon>
        <taxon>Metazoa</taxon>
        <taxon>Chordata</taxon>
        <taxon>Craniata</taxon>
        <taxon>Vertebrata</taxon>
        <taxon>Euteleostomi</taxon>
        <taxon>Actinopterygii</taxon>
        <taxon>Neopterygii</taxon>
        <taxon>Teleostei</taxon>
        <taxon>Neoteleostei</taxon>
        <taxon>Acanthomorphata</taxon>
        <taxon>Eupercaria</taxon>
        <taxon>Perciformes</taxon>
        <taxon>Cottioidei</taxon>
        <taxon>Cottales</taxon>
        <taxon>Liparidae</taxon>
        <taxon>Liparis</taxon>
    </lineage>
</organism>